<feature type="domain" description="UBC core" evidence="8">
    <location>
        <begin position="27"/>
        <end position="171"/>
    </location>
</feature>
<dbReference type="EMBL" id="BDGG01000009">
    <property type="protein sequence ID" value="GAV03653.1"/>
    <property type="molecule type" value="Genomic_DNA"/>
</dbReference>
<organism evidence="9 10">
    <name type="scientific">Ramazzottius varieornatus</name>
    <name type="common">Water bear</name>
    <name type="synonym">Tardigrade</name>
    <dbReference type="NCBI Taxonomy" id="947166"/>
    <lineage>
        <taxon>Eukaryota</taxon>
        <taxon>Metazoa</taxon>
        <taxon>Ecdysozoa</taxon>
        <taxon>Tardigrada</taxon>
        <taxon>Eutardigrada</taxon>
        <taxon>Parachela</taxon>
        <taxon>Hypsibioidea</taxon>
        <taxon>Ramazzottiidae</taxon>
        <taxon>Ramazzottius</taxon>
    </lineage>
</organism>
<dbReference type="PROSITE" id="PS50127">
    <property type="entry name" value="UBC_2"/>
    <property type="match status" value="1"/>
</dbReference>
<dbReference type="STRING" id="947166.A0A1D1VTV9"/>
<proteinExistence type="inferred from homology"/>
<evidence type="ECO:0000313" key="10">
    <source>
        <dbReference type="Proteomes" id="UP000186922"/>
    </source>
</evidence>
<evidence type="ECO:0000256" key="1">
    <source>
        <dbReference type="ARBA" id="ARBA00005032"/>
    </source>
</evidence>
<dbReference type="OrthoDB" id="10249039at2759"/>
<evidence type="ECO:0000256" key="3">
    <source>
        <dbReference type="ARBA" id="ARBA00022741"/>
    </source>
</evidence>
<comment type="caution">
    <text evidence="9">The sequence shown here is derived from an EMBL/GenBank/DDBJ whole genome shotgun (WGS) entry which is preliminary data.</text>
</comment>
<evidence type="ECO:0000256" key="5">
    <source>
        <dbReference type="ARBA" id="ARBA00022840"/>
    </source>
</evidence>
<evidence type="ECO:0000256" key="2">
    <source>
        <dbReference type="ARBA" id="ARBA00022679"/>
    </source>
</evidence>
<dbReference type="Pfam" id="PF00179">
    <property type="entry name" value="UQ_con"/>
    <property type="match status" value="1"/>
</dbReference>
<comment type="pathway">
    <text evidence="1">Protein modification; protein neddylation.</text>
</comment>
<keyword evidence="4 7" id="KW-0833">Ubl conjugation pathway</keyword>
<keyword evidence="5 7" id="KW-0067">ATP-binding</keyword>
<comment type="similarity">
    <text evidence="7">Belongs to the ubiquitin-conjugating enzyme family.</text>
</comment>
<sequence>MIKLFTLKDQAKAQESTSGKTTKKTSAAELRINKDLSELQLPRTLKLDVPDKDDLQNLSLVITPDEGLYKGGTFTFSIKISNNYPHEAPKVKCIPKIYHPNIDYEGNVCLNILREDWKPVLTLSAILYGLQFLLLEPNADDPLNKEAADLMVRNSVQFAQQVQESMKGRSVAGVREKFDKVV</sequence>
<evidence type="ECO:0000256" key="7">
    <source>
        <dbReference type="RuleBase" id="RU362109"/>
    </source>
</evidence>
<accession>A0A1D1VTV9</accession>
<name>A0A1D1VTV9_RAMVA</name>
<dbReference type="FunFam" id="3.10.110.10:FF:000005">
    <property type="entry name" value="NEDD8-conjugating enzyme Ubc12"/>
    <property type="match status" value="1"/>
</dbReference>
<gene>
    <name evidence="9" type="primary">RvY_14047-1</name>
    <name evidence="9" type="synonym">RvY_14047.1</name>
    <name evidence="9" type="ORF">RvY_14047</name>
</gene>
<protein>
    <recommendedName>
        <fullName evidence="8">UBC core domain-containing protein</fullName>
    </recommendedName>
</protein>
<dbReference type="GO" id="GO:0005524">
    <property type="term" value="F:ATP binding"/>
    <property type="evidence" value="ECO:0007669"/>
    <property type="project" value="UniProtKB-UniRule"/>
</dbReference>
<evidence type="ECO:0000313" key="9">
    <source>
        <dbReference type="EMBL" id="GAV03653.1"/>
    </source>
</evidence>
<dbReference type="CDD" id="cd23794">
    <property type="entry name" value="UBCc_UBE2F_UBE2M"/>
    <property type="match status" value="1"/>
</dbReference>
<dbReference type="InterPro" id="IPR016135">
    <property type="entry name" value="UBQ-conjugating_enzyme/RWD"/>
</dbReference>
<evidence type="ECO:0000256" key="4">
    <source>
        <dbReference type="ARBA" id="ARBA00022786"/>
    </source>
</evidence>
<dbReference type="SMART" id="SM00212">
    <property type="entry name" value="UBCc"/>
    <property type="match status" value="1"/>
</dbReference>
<dbReference type="Proteomes" id="UP000186922">
    <property type="component" value="Unassembled WGS sequence"/>
</dbReference>
<dbReference type="InterPro" id="IPR050113">
    <property type="entry name" value="Ub_conjugating_enzyme"/>
</dbReference>
<keyword evidence="10" id="KW-1185">Reference proteome</keyword>
<keyword evidence="2" id="KW-0808">Transferase</keyword>
<dbReference type="InterPro" id="IPR000608">
    <property type="entry name" value="UBC"/>
</dbReference>
<reference evidence="9 10" key="1">
    <citation type="journal article" date="2016" name="Nat. Commun.">
        <title>Extremotolerant tardigrade genome and improved radiotolerance of human cultured cells by tardigrade-unique protein.</title>
        <authorList>
            <person name="Hashimoto T."/>
            <person name="Horikawa D.D."/>
            <person name="Saito Y."/>
            <person name="Kuwahara H."/>
            <person name="Kozuka-Hata H."/>
            <person name="Shin-I T."/>
            <person name="Minakuchi Y."/>
            <person name="Ohishi K."/>
            <person name="Motoyama A."/>
            <person name="Aizu T."/>
            <person name="Enomoto A."/>
            <person name="Kondo K."/>
            <person name="Tanaka S."/>
            <person name="Hara Y."/>
            <person name="Koshikawa S."/>
            <person name="Sagara H."/>
            <person name="Miura T."/>
            <person name="Yokobori S."/>
            <person name="Miyagawa K."/>
            <person name="Suzuki Y."/>
            <person name="Kubo T."/>
            <person name="Oyama M."/>
            <person name="Kohara Y."/>
            <person name="Fujiyama A."/>
            <person name="Arakawa K."/>
            <person name="Katayama T."/>
            <person name="Toyoda A."/>
            <person name="Kunieda T."/>
        </authorList>
    </citation>
    <scope>NUCLEOTIDE SEQUENCE [LARGE SCALE GENOMIC DNA]</scope>
    <source>
        <strain evidence="9 10">YOKOZUNA-1</strain>
    </source>
</reference>
<dbReference type="InterPro" id="IPR023313">
    <property type="entry name" value="UBQ-conjugating_AS"/>
</dbReference>
<feature type="active site" description="Glycyl thioester intermediate" evidence="6">
    <location>
        <position position="109"/>
    </location>
</feature>
<dbReference type="PROSITE" id="PS00183">
    <property type="entry name" value="UBC_1"/>
    <property type="match status" value="1"/>
</dbReference>
<dbReference type="GO" id="GO:0019788">
    <property type="term" value="F:NEDD8 transferase activity"/>
    <property type="evidence" value="ECO:0007669"/>
    <property type="project" value="UniProtKB-ARBA"/>
</dbReference>
<dbReference type="Gene3D" id="3.10.110.10">
    <property type="entry name" value="Ubiquitin Conjugating Enzyme"/>
    <property type="match status" value="1"/>
</dbReference>
<dbReference type="AlphaFoldDB" id="A0A1D1VTV9"/>
<evidence type="ECO:0000256" key="6">
    <source>
        <dbReference type="PROSITE-ProRule" id="PRU10133"/>
    </source>
</evidence>
<dbReference type="PANTHER" id="PTHR24067">
    <property type="entry name" value="UBIQUITIN-CONJUGATING ENZYME E2"/>
    <property type="match status" value="1"/>
</dbReference>
<dbReference type="SUPFAM" id="SSF54495">
    <property type="entry name" value="UBC-like"/>
    <property type="match status" value="1"/>
</dbReference>
<keyword evidence="3 7" id="KW-0547">Nucleotide-binding</keyword>
<evidence type="ECO:0000259" key="8">
    <source>
        <dbReference type="PROSITE" id="PS50127"/>
    </source>
</evidence>